<dbReference type="EMBL" id="FNSA01000003">
    <property type="protein sequence ID" value="SEC92744.1"/>
    <property type="molecule type" value="Genomic_DNA"/>
</dbReference>
<evidence type="ECO:0000259" key="1">
    <source>
        <dbReference type="Pfam" id="PF00561"/>
    </source>
</evidence>
<dbReference type="InterPro" id="IPR000073">
    <property type="entry name" value="AB_hydrolase_1"/>
</dbReference>
<dbReference type="PANTHER" id="PTHR43194:SF2">
    <property type="entry name" value="PEROXISOMAL MEMBRANE PROTEIN LPX1"/>
    <property type="match status" value="1"/>
</dbReference>
<sequence length="287" mass="31774">MHVEFTPDHDLFPFEARWFTTSMGMMHYVDEGRGPVLLFCHGTPTWSFVYRRIIGALRGSYRCIAVDHLGFGLSERPEGFGYTVPELSAALGELVDHLGLVDFIVVGHDWGGPIALGAAVERSDRVRGSVLANTTYWPNTALAKRLFSAVMSSGSMQRRIVDRNLMVDRILVSKAGRVLTPAEIEHYRAVQPTPEARRALAVMPREIREAEPFLADLATSVPGNLGSKPALVIWGMRDRVFRPSDYFPGIARDFTDVEFVEVAGAGHLVQEFAPEEFAAAIATRFPA</sequence>
<dbReference type="STRING" id="57704.SAMN04489793_3561"/>
<evidence type="ECO:0000313" key="3">
    <source>
        <dbReference type="Proteomes" id="UP000182241"/>
    </source>
</evidence>
<dbReference type="PANTHER" id="PTHR43194">
    <property type="entry name" value="HYDROLASE ALPHA/BETA FOLD FAMILY"/>
    <property type="match status" value="1"/>
</dbReference>
<proteinExistence type="predicted"/>
<feature type="domain" description="AB hydrolase-1" evidence="1">
    <location>
        <begin position="35"/>
        <end position="274"/>
    </location>
</feature>
<reference evidence="3" key="1">
    <citation type="submission" date="2016-10" db="EMBL/GenBank/DDBJ databases">
        <authorList>
            <person name="Varghese N."/>
            <person name="Submissions S."/>
        </authorList>
    </citation>
    <scope>NUCLEOTIDE SEQUENCE [LARGE SCALE GENOMIC DNA]</scope>
    <source>
        <strain evidence="3">DSM 44234</strain>
    </source>
</reference>
<dbReference type="Pfam" id="PF00561">
    <property type="entry name" value="Abhydrolase_1"/>
    <property type="match status" value="1"/>
</dbReference>
<dbReference type="OrthoDB" id="812569at2"/>
<protein>
    <submittedName>
        <fullName evidence="2">Haloalkane dehalogenase</fullName>
    </submittedName>
</protein>
<keyword evidence="3" id="KW-1185">Reference proteome</keyword>
<dbReference type="RefSeq" id="WP_068739904.1">
    <property type="nucleotide sequence ID" value="NZ_CBDRGN010000003.1"/>
</dbReference>
<dbReference type="AlphaFoldDB" id="A0A1H4WJP3"/>
<dbReference type="Gene3D" id="3.40.50.1820">
    <property type="entry name" value="alpha/beta hydrolase"/>
    <property type="match status" value="1"/>
</dbReference>
<dbReference type="InterPro" id="IPR000639">
    <property type="entry name" value="Epox_hydrolase-like"/>
</dbReference>
<dbReference type="GO" id="GO:0003824">
    <property type="term" value="F:catalytic activity"/>
    <property type="evidence" value="ECO:0007669"/>
    <property type="project" value="InterPro"/>
</dbReference>
<name>A0A1H4WJP3_TSUTY</name>
<evidence type="ECO:0000313" key="2">
    <source>
        <dbReference type="EMBL" id="SEC92744.1"/>
    </source>
</evidence>
<gene>
    <name evidence="2" type="ORF">SAMN04489793_3561</name>
</gene>
<dbReference type="InterPro" id="IPR029058">
    <property type="entry name" value="AB_hydrolase_fold"/>
</dbReference>
<dbReference type="PRINTS" id="PR00111">
    <property type="entry name" value="ABHYDROLASE"/>
</dbReference>
<accession>A0A1H4WJP3</accession>
<dbReference type="SUPFAM" id="SSF53474">
    <property type="entry name" value="alpha/beta-Hydrolases"/>
    <property type="match status" value="1"/>
</dbReference>
<dbReference type="Proteomes" id="UP000182241">
    <property type="component" value="Unassembled WGS sequence"/>
</dbReference>
<dbReference type="InterPro" id="IPR050228">
    <property type="entry name" value="Carboxylesterase_BioH"/>
</dbReference>
<dbReference type="PRINTS" id="PR00412">
    <property type="entry name" value="EPOXHYDRLASE"/>
</dbReference>
<organism evidence="2 3">
    <name type="scientific">Tsukamurella tyrosinosolvens</name>
    <dbReference type="NCBI Taxonomy" id="57704"/>
    <lineage>
        <taxon>Bacteria</taxon>
        <taxon>Bacillati</taxon>
        <taxon>Actinomycetota</taxon>
        <taxon>Actinomycetes</taxon>
        <taxon>Mycobacteriales</taxon>
        <taxon>Tsukamurellaceae</taxon>
        <taxon>Tsukamurella</taxon>
    </lineage>
</organism>